<name>A0ABP8NEW4_9BACT</name>
<feature type="compositionally biased region" description="Low complexity" evidence="1">
    <location>
        <begin position="42"/>
        <end position="51"/>
    </location>
</feature>
<gene>
    <name evidence="3" type="ORF">GCM10023093_19750</name>
</gene>
<evidence type="ECO:0000256" key="2">
    <source>
        <dbReference type="SAM" id="SignalP"/>
    </source>
</evidence>
<feature type="chain" id="PRO_5047436952" evidence="2">
    <location>
        <begin position="24"/>
        <end position="603"/>
    </location>
</feature>
<dbReference type="Gene3D" id="4.10.1080.10">
    <property type="entry name" value="TSP type-3 repeat"/>
    <property type="match status" value="1"/>
</dbReference>
<feature type="region of interest" description="Disordered" evidence="1">
    <location>
        <begin position="584"/>
        <end position="603"/>
    </location>
</feature>
<evidence type="ECO:0000313" key="4">
    <source>
        <dbReference type="Proteomes" id="UP001500067"/>
    </source>
</evidence>
<comment type="caution">
    <text evidence="3">The sequence shown here is derived from an EMBL/GenBank/DDBJ whole genome shotgun (WGS) entry which is preliminary data.</text>
</comment>
<dbReference type="EMBL" id="BAABFA010000011">
    <property type="protein sequence ID" value="GAA4466160.1"/>
    <property type="molecule type" value="Genomic_DNA"/>
</dbReference>
<dbReference type="SUPFAM" id="SSF103647">
    <property type="entry name" value="TSP type-3 repeat"/>
    <property type="match status" value="1"/>
</dbReference>
<accession>A0ABP8NEW4</accession>
<sequence length="603" mass="67028">MFHRKFLLLTGLAVCMAVASLHAQSKKQKNSKEKKDTKTEAPAKPAAPSPTGLQWANRDMTYHGKGYDIRDSAYYPKFRSKQFHRYIEHLEAFPPKPRNMWEVGAGVGLYNVIGDIPSLMLWNKGGGGISLNVRKSLGYIFSMRLQYIYGVARNMDRQLTGSYDAPYTDPNGFGYTPVYLATTQNPTDHIYRSTRMESSMLNVDLMFNAGNISFHRARNKVAFFGYLGIGALAYKTRVNALNDKYAQYDFASVLPGPNATSPTAPEPKKDDRKKIQKAFDKSFETPAANTGTRKIMDDKFLDFAPSVGIGAQYKINKMWNVQVEERFVFPSDQYLDGTRYGAALGNAVSSGRGTDMVNYFSVSLNYNIKYKQCVEPLYWMNPLDNAFNELSYPRHMILPNPVLPDKDEDGVTDQFDKCPKTPAGLKVDANGCPLDSDHDGVPDYLDKQLITPTECQPVNADGIGECPCPDGCKDMVSNGGDKSDPKNPCGNIGACTLLFPENSNKINKGIEIQLTTLAAQMQANPLCKVVITGGGSGSKIKEQRSWEHVNAIIEYMGDKHSISRDRFIFKYGENENENIVQCRPASVNEPGDSNVPPPHPNIK</sequence>
<feature type="signal peptide" evidence="2">
    <location>
        <begin position="1"/>
        <end position="23"/>
    </location>
</feature>
<reference evidence="4" key="1">
    <citation type="journal article" date="2019" name="Int. J. Syst. Evol. Microbiol.">
        <title>The Global Catalogue of Microorganisms (GCM) 10K type strain sequencing project: providing services to taxonomists for standard genome sequencing and annotation.</title>
        <authorList>
            <consortium name="The Broad Institute Genomics Platform"/>
            <consortium name="The Broad Institute Genome Sequencing Center for Infectious Disease"/>
            <person name="Wu L."/>
            <person name="Ma J."/>
        </authorList>
    </citation>
    <scope>NUCLEOTIDE SEQUENCE [LARGE SCALE GENOMIC DNA]</scope>
    <source>
        <strain evidence="4">JCM 32105</strain>
    </source>
</reference>
<protein>
    <submittedName>
        <fullName evidence="3">Uncharacterized protein</fullName>
    </submittedName>
</protein>
<organism evidence="3 4">
    <name type="scientific">Nemorincola caseinilytica</name>
    <dbReference type="NCBI Taxonomy" id="2054315"/>
    <lineage>
        <taxon>Bacteria</taxon>
        <taxon>Pseudomonadati</taxon>
        <taxon>Bacteroidota</taxon>
        <taxon>Chitinophagia</taxon>
        <taxon>Chitinophagales</taxon>
        <taxon>Chitinophagaceae</taxon>
        <taxon>Nemorincola</taxon>
    </lineage>
</organism>
<feature type="compositionally biased region" description="Basic and acidic residues" evidence="1">
    <location>
        <begin position="30"/>
        <end position="41"/>
    </location>
</feature>
<dbReference type="RefSeq" id="WP_345082398.1">
    <property type="nucleotide sequence ID" value="NZ_BAABFA010000011.1"/>
</dbReference>
<dbReference type="InterPro" id="IPR028974">
    <property type="entry name" value="TSP_type-3_rpt"/>
</dbReference>
<proteinExistence type="predicted"/>
<keyword evidence="2" id="KW-0732">Signal</keyword>
<evidence type="ECO:0000256" key="1">
    <source>
        <dbReference type="SAM" id="MobiDB-lite"/>
    </source>
</evidence>
<dbReference type="Proteomes" id="UP001500067">
    <property type="component" value="Unassembled WGS sequence"/>
</dbReference>
<evidence type="ECO:0000313" key="3">
    <source>
        <dbReference type="EMBL" id="GAA4466160.1"/>
    </source>
</evidence>
<keyword evidence="4" id="KW-1185">Reference proteome</keyword>
<feature type="region of interest" description="Disordered" evidence="1">
    <location>
        <begin position="25"/>
        <end position="55"/>
    </location>
</feature>